<organism evidence="1 2">
    <name type="scientific">Pseudomonas agarici</name>
    <dbReference type="NCBI Taxonomy" id="46677"/>
    <lineage>
        <taxon>Bacteria</taxon>
        <taxon>Pseudomonadati</taxon>
        <taxon>Pseudomonadota</taxon>
        <taxon>Gammaproteobacteria</taxon>
        <taxon>Pseudomonadales</taxon>
        <taxon>Pseudomonadaceae</taxon>
        <taxon>Pseudomonas</taxon>
    </lineage>
</organism>
<proteinExistence type="predicted"/>
<keyword evidence="2" id="KW-1185">Reference proteome</keyword>
<protein>
    <submittedName>
        <fullName evidence="1">DNA methyltransferase</fullName>
    </submittedName>
</protein>
<dbReference type="RefSeq" id="WP_017133483.1">
    <property type="nucleotide sequence ID" value="NZ_CP014135.1"/>
</dbReference>
<dbReference type="GO" id="GO:0032259">
    <property type="term" value="P:methylation"/>
    <property type="evidence" value="ECO:0007669"/>
    <property type="project" value="UniProtKB-KW"/>
</dbReference>
<evidence type="ECO:0000313" key="1">
    <source>
        <dbReference type="EMBL" id="AMB85369.1"/>
    </source>
</evidence>
<dbReference type="Proteomes" id="UP000063229">
    <property type="component" value="Chromosome"/>
</dbReference>
<dbReference type="GO" id="GO:0008168">
    <property type="term" value="F:methyltransferase activity"/>
    <property type="evidence" value="ECO:0007669"/>
    <property type="project" value="UniProtKB-KW"/>
</dbReference>
<reference evidence="1 2" key="1">
    <citation type="submission" date="2016-01" db="EMBL/GenBank/DDBJ databases">
        <authorList>
            <person name="McClelland M."/>
            <person name="Jain A."/>
            <person name="Saraogi P."/>
            <person name="Mendelson R."/>
            <person name="Westerman R."/>
            <person name="SanMiguel P."/>
            <person name="Csonka L."/>
        </authorList>
    </citation>
    <scope>NUCLEOTIDE SEQUENCE [LARGE SCALE GENOMIC DNA]</scope>
    <source>
        <strain evidence="1 2">NCPPB 2472</strain>
    </source>
</reference>
<accession>A0A0X1T0J3</accession>
<gene>
    <name evidence="1" type="ORF">AWM79_08645</name>
</gene>
<dbReference type="KEGG" id="pagb:AWM79_08645"/>
<dbReference type="AlphaFoldDB" id="A0A0X1T0J3"/>
<keyword evidence="1" id="KW-0489">Methyltransferase</keyword>
<sequence>MEFISLLIQLISGAVGGNVAGAASGKYSLGPWFNSVAGGVGGALLAQVLSALTNGTLGGSVAGMDLTAIVSSIASGGVGGALLTLIVGFIKAKLKTTE</sequence>
<evidence type="ECO:0000313" key="2">
    <source>
        <dbReference type="Proteomes" id="UP000063229"/>
    </source>
</evidence>
<dbReference type="EMBL" id="CP014135">
    <property type="protein sequence ID" value="AMB85369.1"/>
    <property type="molecule type" value="Genomic_DNA"/>
</dbReference>
<keyword evidence="1" id="KW-0808">Transferase</keyword>
<name>A0A0X1T0J3_PSEAA</name>